<evidence type="ECO:0000256" key="2">
    <source>
        <dbReference type="RuleBase" id="RU003476"/>
    </source>
</evidence>
<feature type="domain" description="Nudix hydrolase" evidence="3">
    <location>
        <begin position="41"/>
        <end position="175"/>
    </location>
</feature>
<evidence type="ECO:0000313" key="5">
    <source>
        <dbReference type="Proteomes" id="UP000762676"/>
    </source>
</evidence>
<protein>
    <submittedName>
        <fullName evidence="4">MutT/nudix family protein</fullName>
    </submittedName>
</protein>
<comment type="caution">
    <text evidence="4">The sequence shown here is derived from an EMBL/GenBank/DDBJ whole genome shotgun (WGS) entry which is preliminary data.</text>
</comment>
<dbReference type="PANTHER" id="PTHR21340">
    <property type="entry name" value="DIADENOSINE 5,5-P1,P4-TETRAPHOSPHATE PYROPHOSPHOHYDROLASE MUTT"/>
    <property type="match status" value="1"/>
</dbReference>
<name>A0AAV4GW11_9GAST</name>
<dbReference type="AlphaFoldDB" id="A0AAV4GW11"/>
<dbReference type="Pfam" id="PF00293">
    <property type="entry name" value="NUDIX"/>
    <property type="match status" value="1"/>
</dbReference>
<dbReference type="GO" id="GO:0004081">
    <property type="term" value="F:bis(5'-nucleosyl)-tetraphosphatase (asymmetrical) activity"/>
    <property type="evidence" value="ECO:0007669"/>
    <property type="project" value="TreeGrafter"/>
</dbReference>
<dbReference type="PRINTS" id="PR00502">
    <property type="entry name" value="NUDIXFAMILY"/>
</dbReference>
<dbReference type="InterPro" id="IPR020084">
    <property type="entry name" value="NUDIX_hydrolase_CS"/>
</dbReference>
<dbReference type="Gene3D" id="3.90.79.10">
    <property type="entry name" value="Nucleoside Triphosphate Pyrophosphohydrolase"/>
    <property type="match status" value="1"/>
</dbReference>
<evidence type="ECO:0000256" key="1">
    <source>
        <dbReference type="ARBA" id="ARBA00022801"/>
    </source>
</evidence>
<organism evidence="4 5">
    <name type="scientific">Elysia marginata</name>
    <dbReference type="NCBI Taxonomy" id="1093978"/>
    <lineage>
        <taxon>Eukaryota</taxon>
        <taxon>Metazoa</taxon>
        <taxon>Spiralia</taxon>
        <taxon>Lophotrochozoa</taxon>
        <taxon>Mollusca</taxon>
        <taxon>Gastropoda</taxon>
        <taxon>Heterobranchia</taxon>
        <taxon>Euthyneura</taxon>
        <taxon>Panpulmonata</taxon>
        <taxon>Sacoglossa</taxon>
        <taxon>Placobranchoidea</taxon>
        <taxon>Plakobranchidae</taxon>
        <taxon>Elysia</taxon>
    </lineage>
</organism>
<dbReference type="InterPro" id="IPR000086">
    <property type="entry name" value="NUDIX_hydrolase_dom"/>
</dbReference>
<dbReference type="CDD" id="cd02883">
    <property type="entry name" value="NUDIX_Hydrolase"/>
    <property type="match status" value="1"/>
</dbReference>
<proteinExistence type="inferred from homology"/>
<dbReference type="EMBL" id="BMAT01005232">
    <property type="protein sequence ID" value="GFR89439.1"/>
    <property type="molecule type" value="Genomic_DNA"/>
</dbReference>
<dbReference type="InterPro" id="IPR051325">
    <property type="entry name" value="Nudix_hydrolase_domain"/>
</dbReference>
<comment type="similarity">
    <text evidence="2">Belongs to the Nudix hydrolase family.</text>
</comment>
<dbReference type="PROSITE" id="PS00893">
    <property type="entry name" value="NUDIX_BOX"/>
    <property type="match status" value="1"/>
</dbReference>
<reference evidence="4 5" key="1">
    <citation type="journal article" date="2021" name="Elife">
        <title>Chloroplast acquisition without the gene transfer in kleptoplastic sea slugs, Plakobranchus ocellatus.</title>
        <authorList>
            <person name="Maeda T."/>
            <person name="Takahashi S."/>
            <person name="Yoshida T."/>
            <person name="Shimamura S."/>
            <person name="Takaki Y."/>
            <person name="Nagai Y."/>
            <person name="Toyoda A."/>
            <person name="Suzuki Y."/>
            <person name="Arimoto A."/>
            <person name="Ishii H."/>
            <person name="Satoh N."/>
            <person name="Nishiyama T."/>
            <person name="Hasebe M."/>
            <person name="Maruyama T."/>
            <person name="Minagawa J."/>
            <person name="Obokata J."/>
            <person name="Shigenobu S."/>
        </authorList>
    </citation>
    <scope>NUCLEOTIDE SEQUENCE [LARGE SCALE GENOMIC DNA]</scope>
</reference>
<dbReference type="InterPro" id="IPR015797">
    <property type="entry name" value="NUDIX_hydrolase-like_dom_sf"/>
</dbReference>
<accession>A0AAV4GW11</accession>
<dbReference type="SUPFAM" id="SSF55811">
    <property type="entry name" value="Nudix"/>
    <property type="match status" value="1"/>
</dbReference>
<dbReference type="PANTHER" id="PTHR21340:SF0">
    <property type="entry name" value="BIS(5'-NUCLEOSYL)-TETRAPHOSPHATASE [ASYMMETRICAL]"/>
    <property type="match status" value="1"/>
</dbReference>
<evidence type="ECO:0000313" key="4">
    <source>
        <dbReference type="EMBL" id="GFR89439.1"/>
    </source>
</evidence>
<sequence length="175" mass="19382">MIYTSHASTASVQLPCNPLFLAIMCSRSDLQYVQSCDMIGAGVKNAVICLFTGNSRLFMVRHTRSQRYGLPGGKINSGETPWQAAVREFREETGFQLPSDARASRSGSYVWRKHTAIFLLHTSKKLSIGPVVNGDGEVSETCIPRTRTVRAMLDSGSVRRFEVSSIRAVFDAYKL</sequence>
<gene>
    <name evidence="4" type="ORF">ElyMa_002543200</name>
</gene>
<evidence type="ECO:0000259" key="3">
    <source>
        <dbReference type="PROSITE" id="PS51462"/>
    </source>
</evidence>
<dbReference type="Proteomes" id="UP000762676">
    <property type="component" value="Unassembled WGS sequence"/>
</dbReference>
<keyword evidence="5" id="KW-1185">Reference proteome</keyword>
<dbReference type="PROSITE" id="PS51462">
    <property type="entry name" value="NUDIX"/>
    <property type="match status" value="1"/>
</dbReference>
<keyword evidence="1 2" id="KW-0378">Hydrolase</keyword>
<dbReference type="InterPro" id="IPR020476">
    <property type="entry name" value="Nudix_hydrolase"/>
</dbReference>
<dbReference type="GO" id="GO:0006754">
    <property type="term" value="P:ATP biosynthetic process"/>
    <property type="evidence" value="ECO:0007669"/>
    <property type="project" value="TreeGrafter"/>
</dbReference>
<dbReference type="GO" id="GO:0006167">
    <property type="term" value="P:AMP biosynthetic process"/>
    <property type="evidence" value="ECO:0007669"/>
    <property type="project" value="TreeGrafter"/>
</dbReference>